<dbReference type="PANTHER" id="PTHR43077:SF10">
    <property type="entry name" value="TRANSPORT PERMEASE PROTEIN"/>
    <property type="match status" value="1"/>
</dbReference>
<dbReference type="InterPro" id="IPR013525">
    <property type="entry name" value="ABC2_TM"/>
</dbReference>
<keyword evidence="4 5" id="KW-0472">Membrane</keyword>
<gene>
    <name evidence="7" type="ORF">DEAC_c37440</name>
</gene>
<evidence type="ECO:0000313" key="7">
    <source>
        <dbReference type="EMBL" id="KLU64313.1"/>
    </source>
</evidence>
<dbReference type="STRING" id="476652.DEAC_c37440"/>
<dbReference type="NCBIfam" id="TIGR03061">
    <property type="entry name" value="pip_yhgE_Nterm"/>
    <property type="match status" value="1"/>
</dbReference>
<comment type="subcellular location">
    <subcellularLocation>
        <location evidence="1">Membrane</location>
        <topology evidence="1">Multi-pass membrane protein</topology>
    </subcellularLocation>
</comment>
<evidence type="ECO:0000256" key="5">
    <source>
        <dbReference type="SAM" id="Phobius"/>
    </source>
</evidence>
<feature type="transmembrane region" description="Helical" evidence="5">
    <location>
        <begin position="559"/>
        <end position="578"/>
    </location>
</feature>
<feature type="domain" description="ABC-2 type transporter transmembrane" evidence="6">
    <location>
        <begin position="29"/>
        <end position="177"/>
    </location>
</feature>
<dbReference type="EMBL" id="LDZY01000015">
    <property type="protein sequence ID" value="KLU64313.1"/>
    <property type="molecule type" value="Genomic_DNA"/>
</dbReference>
<dbReference type="RefSeq" id="WP_047811528.1">
    <property type="nucleotide sequence ID" value="NZ_LDZY01000015.1"/>
</dbReference>
<dbReference type="Gene3D" id="3.40.1710.10">
    <property type="entry name" value="abc type-2 transporter like domain"/>
    <property type="match status" value="1"/>
</dbReference>
<evidence type="ECO:0000256" key="1">
    <source>
        <dbReference type="ARBA" id="ARBA00004141"/>
    </source>
</evidence>
<feature type="transmembrane region" description="Helical" evidence="5">
    <location>
        <begin position="584"/>
        <end position="608"/>
    </location>
</feature>
<evidence type="ECO:0000313" key="8">
    <source>
        <dbReference type="Proteomes" id="UP000036356"/>
    </source>
</evidence>
<keyword evidence="8" id="KW-1185">Reference proteome</keyword>
<feature type="transmembrane region" description="Helical" evidence="5">
    <location>
        <begin position="518"/>
        <end position="539"/>
    </location>
</feature>
<dbReference type="InterPro" id="IPR051328">
    <property type="entry name" value="T7SS_ABC-Transporter"/>
</dbReference>
<organism evidence="7 8">
    <name type="scientific">Desulfosporosinus acididurans</name>
    <dbReference type="NCBI Taxonomy" id="476652"/>
    <lineage>
        <taxon>Bacteria</taxon>
        <taxon>Bacillati</taxon>
        <taxon>Bacillota</taxon>
        <taxon>Clostridia</taxon>
        <taxon>Eubacteriales</taxon>
        <taxon>Desulfitobacteriaceae</taxon>
        <taxon>Desulfosporosinus</taxon>
    </lineage>
</organism>
<reference evidence="7 8" key="1">
    <citation type="submission" date="2015-06" db="EMBL/GenBank/DDBJ databases">
        <title>Draft genome of the moderately acidophilic sulfate reducer Candidatus Desulfosporosinus acididurans strain M1.</title>
        <authorList>
            <person name="Poehlein A."/>
            <person name="Petzsch P."/>
            <person name="Johnson B.D."/>
            <person name="Schloemann M."/>
            <person name="Daniel R."/>
            <person name="Muehling M."/>
        </authorList>
    </citation>
    <scope>NUCLEOTIDE SEQUENCE [LARGE SCALE GENOMIC DNA]</scope>
    <source>
        <strain evidence="7 8">M1</strain>
    </source>
</reference>
<evidence type="ECO:0000256" key="4">
    <source>
        <dbReference type="ARBA" id="ARBA00023136"/>
    </source>
</evidence>
<dbReference type="GO" id="GO:0016020">
    <property type="term" value="C:membrane"/>
    <property type="evidence" value="ECO:0007669"/>
    <property type="project" value="UniProtKB-SubCell"/>
</dbReference>
<evidence type="ECO:0000256" key="2">
    <source>
        <dbReference type="ARBA" id="ARBA00022692"/>
    </source>
</evidence>
<dbReference type="AlphaFoldDB" id="A0A0J1FMW2"/>
<evidence type="ECO:0000256" key="3">
    <source>
        <dbReference type="ARBA" id="ARBA00022989"/>
    </source>
</evidence>
<accession>A0A0J1FMW2</accession>
<dbReference type="Proteomes" id="UP000036356">
    <property type="component" value="Unassembled WGS sequence"/>
</dbReference>
<dbReference type="InterPro" id="IPR017501">
    <property type="entry name" value="Phage_infect_YhgE_C"/>
</dbReference>
<comment type="caution">
    <text evidence="7">The sequence shown here is derived from an EMBL/GenBank/DDBJ whole genome shotgun (WGS) entry which is preliminary data.</text>
</comment>
<name>A0A0J1FMW2_9FIRM</name>
<dbReference type="PATRIC" id="fig|476652.3.peg.3960"/>
<proteinExistence type="predicted"/>
<dbReference type="Pfam" id="PF12698">
    <property type="entry name" value="ABC2_membrane_3"/>
    <property type="match status" value="1"/>
</dbReference>
<dbReference type="NCBIfam" id="TIGR03062">
    <property type="entry name" value="pip_yhgE_Cterm"/>
    <property type="match status" value="1"/>
</dbReference>
<protein>
    <submittedName>
        <fullName evidence="7">ABC-2 family transporter protein</fullName>
    </submittedName>
</protein>
<evidence type="ECO:0000259" key="6">
    <source>
        <dbReference type="Pfam" id="PF12698"/>
    </source>
</evidence>
<sequence length="719" mass="78179">MKNILKLYSNDLKRIKANPIALIIIAGLCILPSLYAWVNIFACWDPYENTGSIPVAVVNQDQGVTYQGKLINIGNTVVNTLKTNKQIGWKFVSDNEANLGVVDGTYFAVIEIPSNFSASFVSFLTAATKKPEIIYKVDTKANPVAGKITEAAKSSLVDQISTSFISTVNTSIFTLFNKVGADAEANKSKIIQWKDEIIQINRNMGLILPLLQDINSRSGNLSSFLTEIQAAMPGVDNQLSDLAQINDNNSAMLKTTQLTLNQSFDTIEAGLNNAQASVNRIHDLLQSVNSSAANTSASQVNSTIGQINLELEALNSQISTIITYLQKFNDFSPSTHLANLIGSLQSIKNSLTAETNQLNSLQQQFNQANTINQTLWQQLNEITTNLNSQIIQAANFYNDSAQKDLNVIAGNLTNAANDASNLITSAQGLQAQINSLMGTAIQGSQLAAKVSGDLRSRLLEYQGIISALSDKLQMVSNNDLAQILSILQSNPELMGSYIASPFNLQEESIYGVPNYGSAMAPVYTVLALWVGTLILTSLLKTEPAYYEGIETLSLREKHFGKMLTFITLALVQGLIVSLGDKLLLGVYSVSTPLMIMAALISSLTFVIITYTLVSLLGNLGKALAIIYMIVQLAGSGGTYPIQVDPLILRILQPTFPFTYAIALFREAMAGPLISSVALDFFMLILISVIFILLGFFLKKVLYEHVRKFEANFKLSGIGE</sequence>
<keyword evidence="3 5" id="KW-1133">Transmembrane helix</keyword>
<feature type="transmembrane region" description="Helical" evidence="5">
    <location>
        <begin position="676"/>
        <end position="697"/>
    </location>
</feature>
<dbReference type="PANTHER" id="PTHR43077">
    <property type="entry name" value="TRANSPORT PERMEASE YVFS-RELATED"/>
    <property type="match status" value="1"/>
</dbReference>
<keyword evidence="2 5" id="KW-0812">Transmembrane</keyword>
<feature type="transmembrane region" description="Helical" evidence="5">
    <location>
        <begin position="615"/>
        <end position="634"/>
    </location>
</feature>
<feature type="transmembrane region" description="Helical" evidence="5">
    <location>
        <begin position="20"/>
        <end position="38"/>
    </location>
</feature>
<dbReference type="InterPro" id="IPR017500">
    <property type="entry name" value="Phage_infect_YhgE_N"/>
</dbReference>